<feature type="transmembrane region" description="Helical" evidence="2">
    <location>
        <begin position="90"/>
        <end position="107"/>
    </location>
</feature>
<feature type="transmembrane region" description="Helical" evidence="2">
    <location>
        <begin position="286"/>
        <end position="307"/>
    </location>
</feature>
<protein>
    <submittedName>
        <fullName evidence="3">Glycoside/pentoside/hexuronide:cation symporter, GPH family</fullName>
    </submittedName>
</protein>
<dbReference type="EMBL" id="FZPA01000010">
    <property type="protein sequence ID" value="SNT04903.1"/>
    <property type="molecule type" value="Genomic_DNA"/>
</dbReference>
<dbReference type="Gene3D" id="1.20.1250.20">
    <property type="entry name" value="MFS general substrate transporter like domains"/>
    <property type="match status" value="1"/>
</dbReference>
<keyword evidence="2" id="KW-0472">Membrane</keyword>
<dbReference type="SUPFAM" id="SSF103473">
    <property type="entry name" value="MFS general substrate transporter"/>
    <property type="match status" value="1"/>
</dbReference>
<organism evidence="3 4">
    <name type="scientific">Sphingopyxis indica</name>
    <dbReference type="NCBI Taxonomy" id="436663"/>
    <lineage>
        <taxon>Bacteria</taxon>
        <taxon>Pseudomonadati</taxon>
        <taxon>Pseudomonadota</taxon>
        <taxon>Alphaproteobacteria</taxon>
        <taxon>Sphingomonadales</taxon>
        <taxon>Sphingomonadaceae</taxon>
        <taxon>Sphingopyxis</taxon>
    </lineage>
</organism>
<feature type="transmembrane region" description="Helical" evidence="2">
    <location>
        <begin position="249"/>
        <end position="266"/>
    </location>
</feature>
<dbReference type="Proteomes" id="UP000198339">
    <property type="component" value="Unassembled WGS sequence"/>
</dbReference>
<sequence>MTAAAVVLPPAERLPLRIKLGNGFGSVAYGVKDNGFATLLMLLYNQVLGLDARVVGLILLIALFLDAIIDPMVGYWSDKTHSRWGKRHPWMYASILPMAFAWMMLWHPPQIHSDWLYGYLLLFAFLMRAAVSCYEIPALSVVPGLTSDYDERTSLTRWRFVFGWAGGLLMLTLAFGVFLVPTERYPVGQLNVEGYQLYGWTGAALMIVATSVSAWTTHRRIARLDATPPMHLPLGPTLQKIGAILSNKAFLILLGSSLFAFVNQGLTFSATTYLLSYYWEMPQAGFIAYSATLFVGVLGAFLIVGLLQKHIEKRTGAVAAGILALIFALLPYLLRFGGLFPANGDPRLIPSLFTLVTISNAFAVASMILGQSMAADIVEASQEQTGERSEGIFFSAYFFVQKCATGVGLFLTGQVIGAANFPAQAKPGHVDQTVLDNMATYFLVILVLFAVASIAFIARFPISRSDHEARVAALAAATADGPR</sequence>
<feature type="transmembrane region" description="Helical" evidence="2">
    <location>
        <begin position="195"/>
        <end position="215"/>
    </location>
</feature>
<dbReference type="GO" id="GO:0015293">
    <property type="term" value="F:symporter activity"/>
    <property type="evidence" value="ECO:0007669"/>
    <property type="project" value="InterPro"/>
</dbReference>
<feature type="transmembrane region" description="Helical" evidence="2">
    <location>
        <begin position="439"/>
        <end position="460"/>
    </location>
</feature>
<accession>A0A239JHW9</accession>
<keyword evidence="4" id="KW-1185">Reference proteome</keyword>
<reference evidence="3 4" key="1">
    <citation type="submission" date="2017-06" db="EMBL/GenBank/DDBJ databases">
        <authorList>
            <person name="Kim H.J."/>
            <person name="Triplett B.A."/>
        </authorList>
    </citation>
    <scope>NUCLEOTIDE SEQUENCE [LARGE SCALE GENOMIC DNA]</scope>
    <source>
        <strain evidence="3 4">DS15</strain>
    </source>
</reference>
<dbReference type="GO" id="GO:0005886">
    <property type="term" value="C:plasma membrane"/>
    <property type="evidence" value="ECO:0007669"/>
    <property type="project" value="TreeGrafter"/>
</dbReference>
<feature type="transmembrane region" description="Helical" evidence="2">
    <location>
        <begin position="316"/>
        <end position="336"/>
    </location>
</feature>
<feature type="transmembrane region" description="Helical" evidence="2">
    <location>
        <begin position="348"/>
        <end position="370"/>
    </location>
</feature>
<evidence type="ECO:0000256" key="2">
    <source>
        <dbReference type="SAM" id="Phobius"/>
    </source>
</evidence>
<dbReference type="InterPro" id="IPR039672">
    <property type="entry name" value="MFS_2"/>
</dbReference>
<dbReference type="Pfam" id="PF13347">
    <property type="entry name" value="MFS_2"/>
    <property type="match status" value="1"/>
</dbReference>
<evidence type="ECO:0000256" key="1">
    <source>
        <dbReference type="ARBA" id="ARBA00009617"/>
    </source>
</evidence>
<gene>
    <name evidence="3" type="ORF">SAMN06295955_11067</name>
</gene>
<feature type="transmembrane region" description="Helical" evidence="2">
    <location>
        <begin position="50"/>
        <end position="69"/>
    </location>
</feature>
<feature type="transmembrane region" description="Helical" evidence="2">
    <location>
        <begin position="119"/>
        <end position="139"/>
    </location>
</feature>
<dbReference type="PANTHER" id="PTHR11328">
    <property type="entry name" value="MAJOR FACILITATOR SUPERFAMILY DOMAIN-CONTAINING PROTEIN"/>
    <property type="match status" value="1"/>
</dbReference>
<evidence type="ECO:0000313" key="3">
    <source>
        <dbReference type="EMBL" id="SNT04903.1"/>
    </source>
</evidence>
<dbReference type="RefSeq" id="WP_170935562.1">
    <property type="nucleotide sequence ID" value="NZ_FZPA01000010.1"/>
</dbReference>
<dbReference type="GO" id="GO:0008643">
    <property type="term" value="P:carbohydrate transport"/>
    <property type="evidence" value="ECO:0007669"/>
    <property type="project" value="InterPro"/>
</dbReference>
<dbReference type="InterPro" id="IPR036259">
    <property type="entry name" value="MFS_trans_sf"/>
</dbReference>
<name>A0A239JHW9_9SPHN</name>
<dbReference type="AlphaFoldDB" id="A0A239JHW9"/>
<dbReference type="PANTHER" id="PTHR11328:SF28">
    <property type="entry name" value="MAJOR FACILITATOR SUPERFAMILY DOMAIN-CONTAINING PROTEIN 12"/>
    <property type="match status" value="1"/>
</dbReference>
<proteinExistence type="inferred from homology"/>
<keyword evidence="2" id="KW-1133">Transmembrane helix</keyword>
<feature type="transmembrane region" description="Helical" evidence="2">
    <location>
        <begin position="391"/>
        <end position="419"/>
    </location>
</feature>
<comment type="similarity">
    <text evidence="1">Belongs to the sodium:galactoside symporter (TC 2.A.2) family.</text>
</comment>
<feature type="transmembrane region" description="Helical" evidence="2">
    <location>
        <begin position="160"/>
        <end position="180"/>
    </location>
</feature>
<evidence type="ECO:0000313" key="4">
    <source>
        <dbReference type="Proteomes" id="UP000198339"/>
    </source>
</evidence>
<keyword evidence="2" id="KW-0812">Transmembrane</keyword>